<evidence type="ECO:0000256" key="3">
    <source>
        <dbReference type="PROSITE-ProRule" id="PRU00023"/>
    </source>
</evidence>
<keyword evidence="5" id="KW-1185">Reference proteome</keyword>
<dbReference type="SUPFAM" id="SSF48403">
    <property type="entry name" value="Ankyrin repeat"/>
    <property type="match status" value="1"/>
</dbReference>
<dbReference type="InParanoid" id="K3XAA5"/>
<dbReference type="PROSITE" id="PS50297">
    <property type="entry name" value="ANK_REP_REGION"/>
    <property type="match status" value="1"/>
</dbReference>
<dbReference type="PANTHER" id="PTHR24201">
    <property type="entry name" value="ANK_REP_REGION DOMAIN-CONTAINING PROTEIN"/>
    <property type="match status" value="1"/>
</dbReference>
<accession>K3XAA5</accession>
<reference evidence="4" key="3">
    <citation type="submission" date="2015-02" db="UniProtKB">
        <authorList>
            <consortium name="EnsemblProtists"/>
        </authorList>
    </citation>
    <scope>IDENTIFICATION</scope>
    <source>
        <strain evidence="4">DAOM BR144</strain>
    </source>
</reference>
<dbReference type="STRING" id="431595.K3XAA5"/>
<dbReference type="Proteomes" id="UP000019132">
    <property type="component" value="Unassembled WGS sequence"/>
</dbReference>
<reference evidence="5" key="1">
    <citation type="journal article" date="2010" name="Genome Biol.">
        <title>Genome sequence of the necrotrophic plant pathogen Pythium ultimum reveals original pathogenicity mechanisms and effector repertoire.</title>
        <authorList>
            <person name="Levesque C.A."/>
            <person name="Brouwer H."/>
            <person name="Cano L."/>
            <person name="Hamilton J.P."/>
            <person name="Holt C."/>
            <person name="Huitema E."/>
            <person name="Raffaele S."/>
            <person name="Robideau G.P."/>
            <person name="Thines M."/>
            <person name="Win J."/>
            <person name="Zerillo M.M."/>
            <person name="Beakes G.W."/>
            <person name="Boore J.L."/>
            <person name="Busam D."/>
            <person name="Dumas B."/>
            <person name="Ferriera S."/>
            <person name="Fuerstenberg S.I."/>
            <person name="Gachon C.M."/>
            <person name="Gaulin E."/>
            <person name="Govers F."/>
            <person name="Grenville-Briggs L."/>
            <person name="Horner N."/>
            <person name="Hostetler J."/>
            <person name="Jiang R.H."/>
            <person name="Johnson J."/>
            <person name="Krajaejun T."/>
            <person name="Lin H."/>
            <person name="Meijer H.J."/>
            <person name="Moore B."/>
            <person name="Morris P."/>
            <person name="Phuntmart V."/>
            <person name="Puiu D."/>
            <person name="Shetty J."/>
            <person name="Stajich J.E."/>
            <person name="Tripathy S."/>
            <person name="Wawra S."/>
            <person name="van West P."/>
            <person name="Whitty B.R."/>
            <person name="Coutinho P.M."/>
            <person name="Henrissat B."/>
            <person name="Martin F."/>
            <person name="Thomas P.D."/>
            <person name="Tyler B.M."/>
            <person name="De Vries R.P."/>
            <person name="Kamoun S."/>
            <person name="Yandell M."/>
            <person name="Tisserat N."/>
            <person name="Buell C.R."/>
        </authorList>
    </citation>
    <scope>NUCLEOTIDE SEQUENCE</scope>
    <source>
        <strain evidence="5">DAOM:BR144</strain>
    </source>
</reference>
<dbReference type="PANTHER" id="PTHR24201:SF15">
    <property type="entry name" value="ANKYRIN REPEAT DOMAIN-CONTAINING PROTEIN 66"/>
    <property type="match status" value="1"/>
</dbReference>
<dbReference type="OMA" id="LGHAECA"/>
<dbReference type="AlphaFoldDB" id="K3XAA5"/>
<evidence type="ECO:0000256" key="1">
    <source>
        <dbReference type="ARBA" id="ARBA00022737"/>
    </source>
</evidence>
<dbReference type="EnsemblProtists" id="PYU1_T014154">
    <property type="protein sequence ID" value="PYU1_T014154"/>
    <property type="gene ID" value="PYU1_G014124"/>
</dbReference>
<dbReference type="Pfam" id="PF12796">
    <property type="entry name" value="Ank_2"/>
    <property type="match status" value="1"/>
</dbReference>
<name>K3XAA5_GLOUD</name>
<keyword evidence="1" id="KW-0677">Repeat</keyword>
<proteinExistence type="predicted"/>
<dbReference type="EMBL" id="ADOS01001529">
    <property type="status" value="NOT_ANNOTATED_CDS"/>
    <property type="molecule type" value="Genomic_DNA"/>
</dbReference>
<sequence>MSSETLRDAICDGDMVSVHRLVEVEGASVDYVSIDDGWPLLLWAIKANQPECLEFLLAKGANFHIGDSSGNTALHKAAYLGHELLVRILIKHGATVDARNLTNQTPADLAEIFDRKHIMALLATYHHEPQRHD</sequence>
<dbReference type="InterPro" id="IPR050776">
    <property type="entry name" value="Ank_Repeat/CDKN_Inhibitor"/>
</dbReference>
<evidence type="ECO:0000256" key="2">
    <source>
        <dbReference type="ARBA" id="ARBA00023043"/>
    </source>
</evidence>
<dbReference type="InterPro" id="IPR002110">
    <property type="entry name" value="Ankyrin_rpt"/>
</dbReference>
<protein>
    <submittedName>
        <fullName evidence="4">Uncharacterized protein</fullName>
    </submittedName>
</protein>
<evidence type="ECO:0000313" key="5">
    <source>
        <dbReference type="Proteomes" id="UP000019132"/>
    </source>
</evidence>
<organism evidence="4 5">
    <name type="scientific">Globisporangium ultimum (strain ATCC 200006 / CBS 805.95 / DAOM BR144)</name>
    <name type="common">Pythium ultimum</name>
    <dbReference type="NCBI Taxonomy" id="431595"/>
    <lineage>
        <taxon>Eukaryota</taxon>
        <taxon>Sar</taxon>
        <taxon>Stramenopiles</taxon>
        <taxon>Oomycota</taxon>
        <taxon>Peronosporomycetes</taxon>
        <taxon>Pythiales</taxon>
        <taxon>Pythiaceae</taxon>
        <taxon>Globisporangium</taxon>
    </lineage>
</organism>
<dbReference type="HOGENOM" id="CLU_000134_38_0_1"/>
<keyword evidence="2 3" id="KW-0040">ANK repeat</keyword>
<dbReference type="VEuPathDB" id="FungiDB:PYU1_G014124"/>
<dbReference type="Gene3D" id="1.25.40.20">
    <property type="entry name" value="Ankyrin repeat-containing domain"/>
    <property type="match status" value="2"/>
</dbReference>
<feature type="repeat" description="ANK" evidence="3">
    <location>
        <begin position="36"/>
        <end position="68"/>
    </location>
</feature>
<evidence type="ECO:0000313" key="4">
    <source>
        <dbReference type="EnsemblProtists" id="PYU1_T014154"/>
    </source>
</evidence>
<dbReference type="SMART" id="SM00248">
    <property type="entry name" value="ANK"/>
    <property type="match status" value="2"/>
</dbReference>
<dbReference type="PROSITE" id="PS50088">
    <property type="entry name" value="ANK_REPEAT"/>
    <property type="match status" value="2"/>
</dbReference>
<reference evidence="5" key="2">
    <citation type="submission" date="2010-04" db="EMBL/GenBank/DDBJ databases">
        <authorList>
            <person name="Buell R."/>
            <person name="Hamilton J."/>
            <person name="Hostetler J."/>
        </authorList>
    </citation>
    <scope>NUCLEOTIDE SEQUENCE [LARGE SCALE GENOMIC DNA]</scope>
    <source>
        <strain evidence="5">DAOM:BR144</strain>
    </source>
</reference>
<dbReference type="InterPro" id="IPR036770">
    <property type="entry name" value="Ankyrin_rpt-contain_sf"/>
</dbReference>
<feature type="repeat" description="ANK" evidence="3">
    <location>
        <begin position="69"/>
        <end position="101"/>
    </location>
</feature>